<evidence type="ECO:0000313" key="2">
    <source>
        <dbReference type="EMBL" id="GKY87930.1"/>
    </source>
</evidence>
<dbReference type="Pfam" id="PF04993">
    <property type="entry name" value="TfoX_N"/>
    <property type="match status" value="1"/>
</dbReference>
<organism evidence="2 3">
    <name type="scientific">Sinisalibacter aestuarii</name>
    <dbReference type="NCBI Taxonomy" id="2949426"/>
    <lineage>
        <taxon>Bacteria</taxon>
        <taxon>Pseudomonadati</taxon>
        <taxon>Pseudomonadota</taxon>
        <taxon>Alphaproteobacteria</taxon>
        <taxon>Rhodobacterales</taxon>
        <taxon>Roseobacteraceae</taxon>
        <taxon>Sinisalibacter</taxon>
    </lineage>
</organism>
<accession>A0ABQ5LSF5</accession>
<dbReference type="EMBL" id="BROH01000004">
    <property type="protein sequence ID" value="GKY87930.1"/>
    <property type="molecule type" value="Genomic_DNA"/>
</dbReference>
<evidence type="ECO:0000313" key="3">
    <source>
        <dbReference type="Proteomes" id="UP001144205"/>
    </source>
</evidence>
<proteinExistence type="predicted"/>
<keyword evidence="3" id="KW-1185">Reference proteome</keyword>
<dbReference type="Proteomes" id="UP001144205">
    <property type="component" value="Unassembled WGS sequence"/>
</dbReference>
<reference evidence="2" key="1">
    <citation type="journal article" date="2023" name="Int. J. Syst. Evol. Microbiol.">
        <title>Sinisalibacter aestuarii sp. nov., isolated from estuarine sediment of the Arakawa River.</title>
        <authorList>
            <person name="Arafat S.T."/>
            <person name="Hirano S."/>
            <person name="Sato A."/>
            <person name="Takeuchi K."/>
            <person name="Yasuda T."/>
            <person name="Terahara T."/>
            <person name="Hamada M."/>
            <person name="Kobayashi T."/>
        </authorList>
    </citation>
    <scope>NUCLEOTIDE SEQUENCE</scope>
    <source>
        <strain evidence="2">B-399</strain>
    </source>
</reference>
<gene>
    <name evidence="2" type="ORF">STA1M1_17990</name>
</gene>
<name>A0ABQ5LSF5_9RHOB</name>
<dbReference type="Gene3D" id="3.30.1460.30">
    <property type="entry name" value="YgaC/TfoX-N like chaperone"/>
    <property type="match status" value="1"/>
</dbReference>
<protein>
    <submittedName>
        <fullName evidence="2">Cold-shock protein</fullName>
    </submittedName>
</protein>
<sequence>MAYDEGLAEILREELAGMPGIGEKRMFGGIAFMLNGNMLCGVHPGGGMFRVGKDNEEFALAVPGVRPMAFTGRPMGGFVEIDDENLADDTCRRRVMALALDFVQSLPAK</sequence>
<dbReference type="SUPFAM" id="SSF159894">
    <property type="entry name" value="YgaC/TfoX-N like"/>
    <property type="match status" value="1"/>
</dbReference>
<dbReference type="InterPro" id="IPR007076">
    <property type="entry name" value="TfoX_N"/>
</dbReference>
<dbReference type="RefSeq" id="WP_281841917.1">
    <property type="nucleotide sequence ID" value="NZ_BROH01000004.1"/>
</dbReference>
<feature type="domain" description="TfoX N-terminal" evidence="1">
    <location>
        <begin position="14"/>
        <end position="102"/>
    </location>
</feature>
<evidence type="ECO:0000259" key="1">
    <source>
        <dbReference type="Pfam" id="PF04993"/>
    </source>
</evidence>
<comment type="caution">
    <text evidence="2">The sequence shown here is derived from an EMBL/GenBank/DDBJ whole genome shotgun (WGS) entry which is preliminary data.</text>
</comment>